<sequence>QPELKNINFFQTVVFALGALACVNAGVVSLAHGYAAPGVIAQYALPYAAVLSAGHSLEGQYIPDNLEKLYDDGSYRPQLSALTLSPSPYGLTPSGSGLEGAYVHDNLDKLYDDGSYKPELQALPLSVSPFGLTPSGSGLEGTYVHDHSEKLYDDGSYRPGLYH</sequence>
<gene>
    <name evidence="1" type="primary">LOC114349198</name>
</gene>
<dbReference type="InParanoid" id="A0A6P7H070"/>
<reference evidence="1" key="1">
    <citation type="submission" date="2025-08" db="UniProtKB">
        <authorList>
            <consortium name="RefSeq"/>
        </authorList>
    </citation>
    <scope>IDENTIFICATION</scope>
    <source>
        <tissue evidence="1">Whole insect</tissue>
    </source>
</reference>
<feature type="non-terminal residue" evidence="1">
    <location>
        <position position="1"/>
    </location>
</feature>
<organism evidence="1">
    <name type="scientific">Diabrotica virgifera virgifera</name>
    <name type="common">western corn rootworm</name>
    <dbReference type="NCBI Taxonomy" id="50390"/>
    <lineage>
        <taxon>Eukaryota</taxon>
        <taxon>Metazoa</taxon>
        <taxon>Ecdysozoa</taxon>
        <taxon>Arthropoda</taxon>
        <taxon>Hexapoda</taxon>
        <taxon>Insecta</taxon>
        <taxon>Pterygota</taxon>
        <taxon>Neoptera</taxon>
        <taxon>Endopterygota</taxon>
        <taxon>Coleoptera</taxon>
        <taxon>Polyphaga</taxon>
        <taxon>Cucujiformia</taxon>
        <taxon>Chrysomeloidea</taxon>
        <taxon>Chrysomelidae</taxon>
        <taxon>Galerucinae</taxon>
        <taxon>Diabroticina</taxon>
        <taxon>Diabroticites</taxon>
        <taxon>Diabrotica</taxon>
    </lineage>
</organism>
<proteinExistence type="predicted"/>
<dbReference type="RefSeq" id="XP_028155381.1">
    <property type="nucleotide sequence ID" value="XM_028299580.1"/>
</dbReference>
<evidence type="ECO:0000313" key="1">
    <source>
        <dbReference type="RefSeq" id="XP_028155381.1"/>
    </source>
</evidence>
<accession>A0A6P7H070</accession>
<dbReference type="AlphaFoldDB" id="A0A6P7H070"/>
<name>A0A6P7H070_DIAVI</name>
<protein>
    <submittedName>
        <fullName evidence="1">Uncharacterized protein LOC114349198</fullName>
    </submittedName>
</protein>